<keyword evidence="6 9" id="KW-1133">Transmembrane helix</keyword>
<evidence type="ECO:0000256" key="3">
    <source>
        <dbReference type="ARBA" id="ARBA00022448"/>
    </source>
</evidence>
<keyword evidence="5" id="KW-0029">Amino-acid transport</keyword>
<dbReference type="PANTHER" id="PTHR33228">
    <property type="entry name" value="PROTEIN GLUTAMINE DUMPER 4-RELATED"/>
    <property type="match status" value="1"/>
</dbReference>
<dbReference type="InterPro" id="IPR040359">
    <property type="entry name" value="GDU"/>
</dbReference>
<dbReference type="STRING" id="57577.A0A2K3MU50"/>
<evidence type="ECO:0000256" key="6">
    <source>
        <dbReference type="ARBA" id="ARBA00022989"/>
    </source>
</evidence>
<comment type="similarity">
    <text evidence="2">Belongs to the GLUTAMINE DUMPER 1 (TC 9.B.60) family.</text>
</comment>
<dbReference type="OrthoDB" id="1930784at2759"/>
<accession>A0A2K3MU50</accession>
<sequence>MRSTPTTMLNTHPNNTHTSTINHSLWQTPIPYLFGGLAAIMGLIALALLALSCSHCKLSRNNQDEDHNDLDNKESDPQTKESIKAYEEKVLVIMAGNEKPTFLATPVVLSIIDREIDNLVLVPATSTPQENQGSCSSQHTQMV</sequence>
<evidence type="ECO:0000256" key="5">
    <source>
        <dbReference type="ARBA" id="ARBA00022970"/>
    </source>
</evidence>
<name>A0A2K3MU50_TRIPR</name>
<dbReference type="GO" id="GO:0080143">
    <property type="term" value="P:regulation of amino acid export"/>
    <property type="evidence" value="ECO:0007669"/>
    <property type="project" value="InterPro"/>
</dbReference>
<dbReference type="EMBL" id="ASHM01012303">
    <property type="protein sequence ID" value="PNX94254.1"/>
    <property type="molecule type" value="Genomic_DNA"/>
</dbReference>
<evidence type="ECO:0000256" key="9">
    <source>
        <dbReference type="SAM" id="Phobius"/>
    </source>
</evidence>
<dbReference type="GO" id="GO:0016020">
    <property type="term" value="C:membrane"/>
    <property type="evidence" value="ECO:0007669"/>
    <property type="project" value="UniProtKB-SubCell"/>
</dbReference>
<evidence type="ECO:0000313" key="10">
    <source>
        <dbReference type="EMBL" id="PNX94254.1"/>
    </source>
</evidence>
<dbReference type="PANTHER" id="PTHR33228:SF49">
    <property type="entry name" value="PROTEIN GLUTAMINE DUMPER 5"/>
    <property type="match status" value="1"/>
</dbReference>
<evidence type="ECO:0000256" key="1">
    <source>
        <dbReference type="ARBA" id="ARBA00004167"/>
    </source>
</evidence>
<comment type="caution">
    <text evidence="10">The sequence shown here is derived from an EMBL/GenBank/DDBJ whole genome shotgun (WGS) entry which is preliminary data.</text>
</comment>
<gene>
    <name evidence="10" type="ORF">L195_g017426</name>
</gene>
<dbReference type="AlphaFoldDB" id="A0A2K3MU50"/>
<reference evidence="10 11" key="1">
    <citation type="journal article" date="2014" name="Am. J. Bot.">
        <title>Genome assembly and annotation for red clover (Trifolium pratense; Fabaceae).</title>
        <authorList>
            <person name="Istvanek J."/>
            <person name="Jaros M."/>
            <person name="Krenek A."/>
            <person name="Repkova J."/>
        </authorList>
    </citation>
    <scope>NUCLEOTIDE SEQUENCE [LARGE SCALE GENOMIC DNA]</scope>
    <source>
        <strain evidence="11">cv. Tatra</strain>
        <tissue evidence="10">Young leaves</tissue>
    </source>
</reference>
<keyword evidence="4 9" id="KW-0812">Transmembrane</keyword>
<evidence type="ECO:0000256" key="8">
    <source>
        <dbReference type="SAM" id="MobiDB-lite"/>
    </source>
</evidence>
<evidence type="ECO:0000256" key="4">
    <source>
        <dbReference type="ARBA" id="ARBA00022692"/>
    </source>
</evidence>
<feature type="region of interest" description="Disordered" evidence="8">
    <location>
        <begin position="60"/>
        <end position="81"/>
    </location>
</feature>
<dbReference type="GO" id="GO:0006865">
    <property type="term" value="P:amino acid transport"/>
    <property type="evidence" value="ECO:0007669"/>
    <property type="project" value="UniProtKB-KW"/>
</dbReference>
<feature type="transmembrane region" description="Helical" evidence="9">
    <location>
        <begin position="32"/>
        <end position="51"/>
    </location>
</feature>
<evidence type="ECO:0000256" key="7">
    <source>
        <dbReference type="ARBA" id="ARBA00023136"/>
    </source>
</evidence>
<proteinExistence type="inferred from homology"/>
<evidence type="ECO:0000313" key="11">
    <source>
        <dbReference type="Proteomes" id="UP000236291"/>
    </source>
</evidence>
<feature type="compositionally biased region" description="Basic and acidic residues" evidence="8">
    <location>
        <begin position="62"/>
        <end position="81"/>
    </location>
</feature>
<keyword evidence="3" id="KW-0813">Transport</keyword>
<organism evidence="10 11">
    <name type="scientific">Trifolium pratense</name>
    <name type="common">Red clover</name>
    <dbReference type="NCBI Taxonomy" id="57577"/>
    <lineage>
        <taxon>Eukaryota</taxon>
        <taxon>Viridiplantae</taxon>
        <taxon>Streptophyta</taxon>
        <taxon>Embryophyta</taxon>
        <taxon>Tracheophyta</taxon>
        <taxon>Spermatophyta</taxon>
        <taxon>Magnoliopsida</taxon>
        <taxon>eudicotyledons</taxon>
        <taxon>Gunneridae</taxon>
        <taxon>Pentapetalae</taxon>
        <taxon>rosids</taxon>
        <taxon>fabids</taxon>
        <taxon>Fabales</taxon>
        <taxon>Fabaceae</taxon>
        <taxon>Papilionoideae</taxon>
        <taxon>50 kb inversion clade</taxon>
        <taxon>NPAAA clade</taxon>
        <taxon>Hologalegina</taxon>
        <taxon>IRL clade</taxon>
        <taxon>Trifolieae</taxon>
        <taxon>Trifolium</taxon>
    </lineage>
</organism>
<protein>
    <submittedName>
        <fullName evidence="10">Protein glutamine dumper 5-like</fullName>
    </submittedName>
</protein>
<reference evidence="10 11" key="2">
    <citation type="journal article" date="2017" name="Front. Plant Sci.">
        <title>Gene Classification and Mining of Molecular Markers Useful in Red Clover (Trifolium pratense) Breeding.</title>
        <authorList>
            <person name="Istvanek J."/>
            <person name="Dluhosova J."/>
            <person name="Dluhos P."/>
            <person name="Patkova L."/>
            <person name="Nedelnik J."/>
            <person name="Repkova J."/>
        </authorList>
    </citation>
    <scope>NUCLEOTIDE SEQUENCE [LARGE SCALE GENOMIC DNA]</scope>
    <source>
        <strain evidence="11">cv. Tatra</strain>
        <tissue evidence="10">Young leaves</tissue>
    </source>
</reference>
<comment type="subcellular location">
    <subcellularLocation>
        <location evidence="1">Membrane</location>
        <topology evidence="1">Single-pass membrane protein</topology>
    </subcellularLocation>
</comment>
<evidence type="ECO:0000256" key="2">
    <source>
        <dbReference type="ARBA" id="ARBA00009977"/>
    </source>
</evidence>
<dbReference type="Proteomes" id="UP000236291">
    <property type="component" value="Unassembled WGS sequence"/>
</dbReference>
<keyword evidence="7 9" id="KW-0472">Membrane</keyword>